<dbReference type="PANTHER" id="PTHR35519">
    <property type="entry name" value="MEMBRANE PROTEINS"/>
    <property type="match status" value="1"/>
</dbReference>
<name>M1WZS4_9NOST</name>
<dbReference type="Pfam" id="PF13430">
    <property type="entry name" value="DUF4112"/>
    <property type="match status" value="1"/>
</dbReference>
<dbReference type="RefSeq" id="WP_008234927.1">
    <property type="nucleotide sequence ID" value="NZ_CAIY01000068.1"/>
</dbReference>
<dbReference type="PANTHER" id="PTHR35519:SF2">
    <property type="entry name" value="PH DOMAIN PROTEIN"/>
    <property type="match status" value="1"/>
</dbReference>
<dbReference type="InterPro" id="IPR025187">
    <property type="entry name" value="DUF4112"/>
</dbReference>
<accession>M1WZS4</accession>
<comment type="caution">
    <text evidence="1">The sequence shown here is derived from an EMBL/GenBank/DDBJ whole genome shotgun (WGS) entry which is preliminary data.</text>
</comment>
<keyword evidence="2" id="KW-1185">Reference proteome</keyword>
<evidence type="ECO:0000313" key="1">
    <source>
        <dbReference type="EMBL" id="CCH67847.1"/>
    </source>
</evidence>
<proteinExistence type="predicted"/>
<reference evidence="1 2" key="1">
    <citation type="submission" date="2012-05" db="EMBL/GenBank/DDBJ databases">
        <authorList>
            <person name="Hilton J."/>
        </authorList>
    </citation>
    <scope>NUCLEOTIDE SEQUENCE [LARGE SCALE GENOMIC DNA]</scope>
    <source>
        <strain evidence="1 2">HH01</strain>
    </source>
</reference>
<dbReference type="OrthoDB" id="513552at2"/>
<dbReference type="Proteomes" id="UP000053051">
    <property type="component" value="Unassembled WGS sequence"/>
</dbReference>
<gene>
    <name evidence="1" type="ORF">RINTHH_16920</name>
</gene>
<evidence type="ECO:0000313" key="2">
    <source>
        <dbReference type="Proteomes" id="UP000053051"/>
    </source>
</evidence>
<sequence length="127" mass="14246">MFQNRARFIIIDTDRKAATLKYLRFFSRFLDTVISIPFTNIRIGLDPIIGLMPALGDTLGIFLSAYLIIESARLGASRQILGKMILNTVVDATLGTVPVLGDIFDIVWKGNQRNMVLLEQHLQSSLH</sequence>
<organism evidence="1 2">
    <name type="scientific">Richelia intracellularis HH01</name>
    <dbReference type="NCBI Taxonomy" id="1165094"/>
    <lineage>
        <taxon>Bacteria</taxon>
        <taxon>Bacillati</taxon>
        <taxon>Cyanobacteriota</taxon>
        <taxon>Cyanophyceae</taxon>
        <taxon>Nostocales</taxon>
        <taxon>Nostocaceae</taxon>
        <taxon>Richelia</taxon>
    </lineage>
</organism>
<reference evidence="2" key="2">
    <citation type="submission" date="2016-01" db="EMBL/GenBank/DDBJ databases">
        <title>Diatom-associated endosymboitic cyanobacterium lacks core nitrogen metabolism enzymes.</title>
        <authorList>
            <person name="Hilton J.A."/>
            <person name="Foster R.A."/>
            <person name="Tripp H.J."/>
            <person name="Carter B.J."/>
            <person name="Zehr J.P."/>
            <person name="Villareal T.A."/>
        </authorList>
    </citation>
    <scope>NUCLEOTIDE SEQUENCE [LARGE SCALE GENOMIC DNA]</scope>
    <source>
        <strain evidence="2">HH01</strain>
    </source>
</reference>
<dbReference type="EMBL" id="CAIY01000068">
    <property type="protein sequence ID" value="CCH67847.1"/>
    <property type="molecule type" value="Genomic_DNA"/>
</dbReference>
<dbReference type="AlphaFoldDB" id="M1WZS4"/>
<evidence type="ECO:0008006" key="3">
    <source>
        <dbReference type="Google" id="ProtNLM"/>
    </source>
</evidence>
<protein>
    <recommendedName>
        <fullName evidence="3">DUF4112 domain-containing protein</fullName>
    </recommendedName>
</protein>